<keyword evidence="1" id="KW-1133">Transmembrane helix</keyword>
<dbReference type="Proteomes" id="UP000471166">
    <property type="component" value="Unassembled WGS sequence"/>
</dbReference>
<keyword evidence="1" id="KW-0812">Transmembrane</keyword>
<comment type="caution">
    <text evidence="2">The sequence shown here is derived from an EMBL/GenBank/DDBJ whole genome shotgun (WGS) entry which is preliminary data.</text>
</comment>
<sequence length="65" mass="7003">MSGGDPGRIGSRLVDVCLGLLLAAMALYGAVSILKAIWVYLCIIAFVAGVGAFVWWRISSKFRGW</sequence>
<dbReference type="RefSeq" id="WP_163847106.1">
    <property type="nucleotide sequence ID" value="NZ_JAAGVB010000053.1"/>
</dbReference>
<keyword evidence="1" id="KW-0472">Membrane</keyword>
<protein>
    <submittedName>
        <fullName evidence="2">Uncharacterized protein</fullName>
    </submittedName>
</protein>
<gene>
    <name evidence="2" type="ORF">GV791_25030</name>
</gene>
<evidence type="ECO:0000313" key="2">
    <source>
        <dbReference type="EMBL" id="NEW35806.1"/>
    </source>
</evidence>
<reference evidence="2 3" key="1">
    <citation type="submission" date="2020-01" db="EMBL/GenBank/DDBJ databases">
        <title>Genetics and antimicrobial susceptibilities of Nocardia species isolated from the soil; a comparison with species isolated from humans.</title>
        <authorList>
            <person name="Carrasco G."/>
            <person name="Monzon S."/>
            <person name="Sansegundo M."/>
            <person name="Garcia E."/>
            <person name="Garrido N."/>
            <person name="Medina M.J."/>
            <person name="Villalon P."/>
            <person name="Ramirez-Arocha A.C."/>
            <person name="Jimenez P."/>
            <person name="Cuesta I."/>
            <person name="Valdezate S."/>
        </authorList>
    </citation>
    <scope>NUCLEOTIDE SEQUENCE [LARGE SCALE GENOMIC DNA]</scope>
    <source>
        <strain evidence="2 3">CNM20110626</strain>
    </source>
</reference>
<evidence type="ECO:0000256" key="1">
    <source>
        <dbReference type="SAM" id="Phobius"/>
    </source>
</evidence>
<feature type="transmembrane region" description="Helical" evidence="1">
    <location>
        <begin position="12"/>
        <end position="31"/>
    </location>
</feature>
<name>A0A6P1CWN1_9NOCA</name>
<dbReference type="AlphaFoldDB" id="A0A6P1CWN1"/>
<dbReference type="EMBL" id="JAAGVB010000053">
    <property type="protein sequence ID" value="NEW35806.1"/>
    <property type="molecule type" value="Genomic_DNA"/>
</dbReference>
<organism evidence="2 3">
    <name type="scientific">Nocardia cyriacigeorgica</name>
    <dbReference type="NCBI Taxonomy" id="135487"/>
    <lineage>
        <taxon>Bacteria</taxon>
        <taxon>Bacillati</taxon>
        <taxon>Actinomycetota</taxon>
        <taxon>Actinomycetes</taxon>
        <taxon>Mycobacteriales</taxon>
        <taxon>Nocardiaceae</taxon>
        <taxon>Nocardia</taxon>
    </lineage>
</organism>
<accession>A0A6P1CWN1</accession>
<evidence type="ECO:0000313" key="3">
    <source>
        <dbReference type="Proteomes" id="UP000471166"/>
    </source>
</evidence>
<proteinExistence type="predicted"/>
<feature type="transmembrane region" description="Helical" evidence="1">
    <location>
        <begin position="37"/>
        <end position="56"/>
    </location>
</feature>